<feature type="transmembrane region" description="Helical" evidence="1">
    <location>
        <begin position="143"/>
        <end position="163"/>
    </location>
</feature>
<keyword evidence="1" id="KW-0812">Transmembrane</keyword>
<dbReference type="AlphaFoldDB" id="A0A0T6B574"/>
<keyword evidence="3" id="KW-1185">Reference proteome</keyword>
<keyword evidence="1" id="KW-0472">Membrane</keyword>
<organism evidence="2 3">
    <name type="scientific">Oryctes borbonicus</name>
    <dbReference type="NCBI Taxonomy" id="1629725"/>
    <lineage>
        <taxon>Eukaryota</taxon>
        <taxon>Metazoa</taxon>
        <taxon>Ecdysozoa</taxon>
        <taxon>Arthropoda</taxon>
        <taxon>Hexapoda</taxon>
        <taxon>Insecta</taxon>
        <taxon>Pterygota</taxon>
        <taxon>Neoptera</taxon>
        <taxon>Endopterygota</taxon>
        <taxon>Coleoptera</taxon>
        <taxon>Polyphaga</taxon>
        <taxon>Scarabaeiformia</taxon>
        <taxon>Scarabaeidae</taxon>
        <taxon>Dynastinae</taxon>
        <taxon>Oryctes</taxon>
    </lineage>
</organism>
<reference evidence="2 3" key="1">
    <citation type="submission" date="2015-09" db="EMBL/GenBank/DDBJ databases">
        <title>Draft genome of the scarab beetle Oryctes borbonicus.</title>
        <authorList>
            <person name="Meyer J.M."/>
            <person name="Markov G.V."/>
            <person name="Baskaran P."/>
            <person name="Herrmann M."/>
            <person name="Sommer R.J."/>
            <person name="Roedelsperger C."/>
        </authorList>
    </citation>
    <scope>NUCLEOTIDE SEQUENCE [LARGE SCALE GENOMIC DNA]</scope>
    <source>
        <strain evidence="2">OB123</strain>
        <tissue evidence="2">Whole animal</tissue>
    </source>
</reference>
<dbReference type="SUPFAM" id="SSF55681">
    <property type="entry name" value="Class II aaRS and biotin synthetases"/>
    <property type="match status" value="1"/>
</dbReference>
<evidence type="ECO:0000256" key="1">
    <source>
        <dbReference type="SAM" id="Phobius"/>
    </source>
</evidence>
<sequence>MKSITNNSLVFKNIIDLCEKHGFLKQVADVFQVGPIGALLQENLKREWFQITIINRDFSVFLNNGNFKDTFLYAKGLCLNKFPFGIAEILPNKAITNSTNGDKNPIDFDQILENSKILSCVTFLPSSESTRFFHQLQRQRRTWWRIVSIFNPVYAVDIVHLVFSFTK</sequence>
<name>A0A0T6B574_9SCAR</name>
<protein>
    <submittedName>
        <fullName evidence="2">Uncharacterized protein</fullName>
    </submittedName>
</protein>
<dbReference type="Gene3D" id="3.30.930.10">
    <property type="entry name" value="Bira Bifunctional Protein, Domain 2"/>
    <property type="match status" value="1"/>
</dbReference>
<dbReference type="Proteomes" id="UP000051574">
    <property type="component" value="Unassembled WGS sequence"/>
</dbReference>
<evidence type="ECO:0000313" key="3">
    <source>
        <dbReference type="Proteomes" id="UP000051574"/>
    </source>
</evidence>
<dbReference type="OrthoDB" id="5394539at2759"/>
<keyword evidence="1" id="KW-1133">Transmembrane helix</keyword>
<dbReference type="InterPro" id="IPR045864">
    <property type="entry name" value="aa-tRNA-synth_II/BPL/LPL"/>
</dbReference>
<accession>A0A0T6B574</accession>
<gene>
    <name evidence="2" type="ORF">AMK59_4277</name>
</gene>
<dbReference type="EMBL" id="LJIG01009767">
    <property type="protein sequence ID" value="KRT82422.1"/>
    <property type="molecule type" value="Genomic_DNA"/>
</dbReference>
<comment type="caution">
    <text evidence="2">The sequence shown here is derived from an EMBL/GenBank/DDBJ whole genome shotgun (WGS) entry which is preliminary data.</text>
</comment>
<evidence type="ECO:0000313" key="2">
    <source>
        <dbReference type="EMBL" id="KRT82422.1"/>
    </source>
</evidence>
<proteinExistence type="predicted"/>